<proteinExistence type="predicted"/>
<comment type="caution">
    <text evidence="1">The sequence shown here is derived from an EMBL/GenBank/DDBJ whole genome shotgun (WGS) entry which is preliminary data.</text>
</comment>
<dbReference type="AlphaFoldDB" id="A0A8S4PJQ7"/>
<feature type="non-terminal residue" evidence="1">
    <location>
        <position position="112"/>
    </location>
</feature>
<accession>A0A8S4PJQ7</accession>
<keyword evidence="2" id="KW-1185">Reference proteome</keyword>
<evidence type="ECO:0000313" key="1">
    <source>
        <dbReference type="EMBL" id="CAH1793432.1"/>
    </source>
</evidence>
<feature type="non-terminal residue" evidence="1">
    <location>
        <position position="1"/>
    </location>
</feature>
<protein>
    <submittedName>
        <fullName evidence="1">Uncharacterized protein</fullName>
    </submittedName>
</protein>
<name>A0A8S4PJQ7_OWEFU</name>
<dbReference type="EMBL" id="CAIIXF020000009">
    <property type="protein sequence ID" value="CAH1793432.1"/>
    <property type="molecule type" value="Genomic_DNA"/>
</dbReference>
<evidence type="ECO:0000313" key="2">
    <source>
        <dbReference type="Proteomes" id="UP000749559"/>
    </source>
</evidence>
<reference evidence="1" key="1">
    <citation type="submission" date="2022-03" db="EMBL/GenBank/DDBJ databases">
        <authorList>
            <person name="Martin C."/>
        </authorList>
    </citation>
    <scope>NUCLEOTIDE SEQUENCE</scope>
</reference>
<gene>
    <name evidence="1" type="ORF">OFUS_LOCUS18280</name>
</gene>
<organism evidence="1 2">
    <name type="scientific">Owenia fusiformis</name>
    <name type="common">Polychaete worm</name>
    <dbReference type="NCBI Taxonomy" id="6347"/>
    <lineage>
        <taxon>Eukaryota</taxon>
        <taxon>Metazoa</taxon>
        <taxon>Spiralia</taxon>
        <taxon>Lophotrochozoa</taxon>
        <taxon>Annelida</taxon>
        <taxon>Polychaeta</taxon>
        <taxon>Sedentaria</taxon>
        <taxon>Canalipalpata</taxon>
        <taxon>Sabellida</taxon>
        <taxon>Oweniida</taxon>
        <taxon>Oweniidae</taxon>
        <taxon>Owenia</taxon>
    </lineage>
</organism>
<dbReference type="Proteomes" id="UP000749559">
    <property type="component" value="Unassembled WGS sequence"/>
</dbReference>
<sequence length="112" mass="12911">DTLQLTGLVIPDVPQLQLFGLYFRSNETQDGRPVYILENTVSNPYKGKLYHITTPMKNEWVISETVGEYDNLSLRIHDDAIFPELIHEAALSEGFYNNTWMGIPSLKFNCFR</sequence>